<feature type="domain" description="SH3" evidence="5">
    <location>
        <begin position="241"/>
        <end position="301"/>
    </location>
</feature>
<feature type="region of interest" description="Disordered" evidence="4">
    <location>
        <begin position="189"/>
        <end position="211"/>
    </location>
</feature>
<feature type="compositionally biased region" description="Polar residues" evidence="4">
    <location>
        <begin position="189"/>
        <end position="199"/>
    </location>
</feature>
<feature type="compositionally biased region" description="Low complexity" evidence="4">
    <location>
        <begin position="322"/>
        <end position="333"/>
    </location>
</feature>
<dbReference type="Pfam" id="PF00018">
    <property type="entry name" value="SH3_1"/>
    <property type="match status" value="1"/>
</dbReference>
<feature type="compositionally biased region" description="Polar residues" evidence="4">
    <location>
        <begin position="312"/>
        <end position="321"/>
    </location>
</feature>
<feature type="domain" description="SH3" evidence="5">
    <location>
        <begin position="357"/>
        <end position="420"/>
    </location>
</feature>
<dbReference type="STRING" id="50429.A0A2B4SSZ3"/>
<feature type="region of interest" description="Disordered" evidence="4">
    <location>
        <begin position="64"/>
        <end position="105"/>
    </location>
</feature>
<dbReference type="OrthoDB" id="9991832at2759"/>
<feature type="domain" description="SH3" evidence="5">
    <location>
        <begin position="129"/>
        <end position="188"/>
    </location>
</feature>
<dbReference type="EMBL" id="LSMT01000032">
    <property type="protein sequence ID" value="PFX31718.1"/>
    <property type="molecule type" value="Genomic_DNA"/>
</dbReference>
<dbReference type="PANTHER" id="PTHR46037">
    <property type="entry name" value="PROTEIN ENHANCER OF SEVENLESS 2B"/>
    <property type="match status" value="1"/>
</dbReference>
<dbReference type="Gene3D" id="2.30.30.40">
    <property type="entry name" value="SH3 Domains"/>
    <property type="match status" value="2"/>
</dbReference>
<name>A0A2B4SSZ3_STYPI</name>
<reference evidence="7" key="1">
    <citation type="journal article" date="2017" name="bioRxiv">
        <title>Comparative analysis of the genomes of Stylophora pistillata and Acropora digitifera provides evidence for extensive differences between species of corals.</title>
        <authorList>
            <person name="Voolstra C.R."/>
            <person name="Li Y."/>
            <person name="Liew Y.J."/>
            <person name="Baumgarten S."/>
            <person name="Zoccola D."/>
            <person name="Flot J.-F."/>
            <person name="Tambutte S."/>
            <person name="Allemand D."/>
            <person name="Aranda M."/>
        </authorList>
    </citation>
    <scope>NUCLEOTIDE SEQUENCE [LARGE SCALE GENOMIC DNA]</scope>
</reference>
<dbReference type="InterPro" id="IPR001452">
    <property type="entry name" value="SH3_domain"/>
</dbReference>
<evidence type="ECO:0000256" key="4">
    <source>
        <dbReference type="SAM" id="MobiDB-lite"/>
    </source>
</evidence>
<feature type="region of interest" description="Disordered" evidence="4">
    <location>
        <begin position="312"/>
        <end position="334"/>
    </location>
</feature>
<keyword evidence="2" id="KW-0727">SH2 domain</keyword>
<dbReference type="AlphaFoldDB" id="A0A2B4SSZ3"/>
<dbReference type="Pfam" id="PF07653">
    <property type="entry name" value="SH3_2"/>
    <property type="match status" value="1"/>
</dbReference>
<proteinExistence type="predicted"/>
<dbReference type="SUPFAM" id="SSF50044">
    <property type="entry name" value="SH3-domain"/>
    <property type="match status" value="3"/>
</dbReference>
<dbReference type="Proteomes" id="UP000225706">
    <property type="component" value="Unassembled WGS sequence"/>
</dbReference>
<accession>A0A2B4SSZ3</accession>
<dbReference type="PROSITE" id="PS50002">
    <property type="entry name" value="SH3"/>
    <property type="match status" value="3"/>
</dbReference>
<comment type="caution">
    <text evidence="6">The sequence shown here is derived from an EMBL/GenBank/DDBJ whole genome shotgun (WGS) entry which is preliminary data.</text>
</comment>
<keyword evidence="7" id="KW-1185">Reference proteome</keyword>
<evidence type="ECO:0000313" key="7">
    <source>
        <dbReference type="Proteomes" id="UP000225706"/>
    </source>
</evidence>
<evidence type="ECO:0000259" key="5">
    <source>
        <dbReference type="PROSITE" id="PS50002"/>
    </source>
</evidence>
<organism evidence="6 7">
    <name type="scientific">Stylophora pistillata</name>
    <name type="common">Smooth cauliflower coral</name>
    <dbReference type="NCBI Taxonomy" id="50429"/>
    <lineage>
        <taxon>Eukaryota</taxon>
        <taxon>Metazoa</taxon>
        <taxon>Cnidaria</taxon>
        <taxon>Anthozoa</taxon>
        <taxon>Hexacorallia</taxon>
        <taxon>Scleractinia</taxon>
        <taxon>Astrocoeniina</taxon>
        <taxon>Pocilloporidae</taxon>
        <taxon>Stylophora</taxon>
    </lineage>
</organism>
<evidence type="ECO:0000313" key="6">
    <source>
        <dbReference type="EMBL" id="PFX31718.1"/>
    </source>
</evidence>
<dbReference type="InterPro" id="IPR043539">
    <property type="entry name" value="Grb2-like"/>
</dbReference>
<dbReference type="CDD" id="cd00174">
    <property type="entry name" value="SH3"/>
    <property type="match status" value="3"/>
</dbReference>
<evidence type="ECO:0000256" key="2">
    <source>
        <dbReference type="ARBA" id="ARBA00022999"/>
    </source>
</evidence>
<dbReference type="SMART" id="SM00326">
    <property type="entry name" value="SH3"/>
    <property type="match status" value="3"/>
</dbReference>
<evidence type="ECO:0000256" key="3">
    <source>
        <dbReference type="PROSITE-ProRule" id="PRU00192"/>
    </source>
</evidence>
<protein>
    <submittedName>
        <fullName evidence="6">Jouberin</fullName>
    </submittedName>
</protein>
<keyword evidence="1 3" id="KW-0728">SH3 domain</keyword>
<gene>
    <name evidence="6" type="primary">AHI1</name>
    <name evidence="6" type="ORF">AWC38_SpisGene3472</name>
</gene>
<dbReference type="InterPro" id="IPR036028">
    <property type="entry name" value="SH3-like_dom_sf"/>
</dbReference>
<evidence type="ECO:0000256" key="1">
    <source>
        <dbReference type="ARBA" id="ARBA00022443"/>
    </source>
</evidence>
<feature type="compositionally biased region" description="Polar residues" evidence="4">
    <location>
        <begin position="70"/>
        <end position="96"/>
    </location>
</feature>
<sequence length="423" mass="47477">MKQQGISLLLKPITLHNTAEFLFTLLFNCQLPTMSKSTTQRTCQLSNPDKSHVIKVLQSKKPYTSDVYRPSSSQEQNGTASSEVTKSALKNGSTPSHKQEKRNVRISESGLRHEMLFERKIRVASLGKPANIRVKITQSYEPVDKEELKVRKGQYVKIIYQENDWVYAVDSFGNEGFIPLFYCSTRNVSTDSKSSTSGYEDSFEDSEDGVTERTTVVDFNEPLNGASQSSNNSMTYFPKRAYGPQLTVLYDYTAHYENDLSVCRGEFVMLLNDQDEDWFWVSTDDGEEGFVPRSFVVSHVCEACVQRLSSPNGASLNSPNLSSSDVTPLSSSSTGMKCKSWQTDVTSSTSSEKTYTLKGTRLIVLYNFEGKAFDDLTVRPGEYVYANLKDQIVPGYIWAYSPNSKKSGFIPDDHVKEPVITDI</sequence>